<dbReference type="Proteomes" id="UP000074382">
    <property type="component" value="Unassembled WGS sequence"/>
</dbReference>
<evidence type="ECO:0000256" key="10">
    <source>
        <dbReference type="ARBA" id="ARBA00035686"/>
    </source>
</evidence>
<feature type="transmembrane region" description="Helical" evidence="11">
    <location>
        <begin position="43"/>
        <end position="63"/>
    </location>
</feature>
<accession>A0A147KK89</accession>
<evidence type="ECO:0000256" key="8">
    <source>
        <dbReference type="ARBA" id="ARBA00023136"/>
    </source>
</evidence>
<dbReference type="GO" id="GO:0022857">
    <property type="term" value="F:transmembrane transporter activity"/>
    <property type="evidence" value="ECO:0007669"/>
    <property type="project" value="InterPro"/>
</dbReference>
<keyword evidence="6 11" id="KW-0812">Transmembrane</keyword>
<dbReference type="Pfam" id="PF02653">
    <property type="entry name" value="BPD_transp_2"/>
    <property type="match status" value="1"/>
</dbReference>
<gene>
    <name evidence="12" type="ORF">AC529_05440</name>
</gene>
<sequence length="417" mass="43072">MAQQTTGTAQGAQVARDPRLIVDDGTPRGLLSGALRRLRSGELGSVPVIVGLFVIALVFWTLNDKFLSPQNLSNLTVQIVAVGLMSSGVIMVLLLGEIDLSVGSVAGVCGVVTTVLAVQYDWNEVAAMAAAVVVAALIGVIHGTIFAKVGVPAFVVTLAGLIGWQGAQLYLLGADGTINVPYDGPIGYLTQTYFVPAIGWSIAAAAVVLYAGFTFYGESRRAAAGLPAKSPTEIVARTLLLAVPVLGGVWVLNSYKGVPLAFLIFVGIVVVFDLVLRKTRYGRMVFAVGGNAEAARRAGINVDMVRISVFALASTLSGLGGIMFVSRSFAVNQSTGGGDALMMAIAAAVIGGTSLFGGRGSAYSALLGGLVLGAISSGLFLLQMDSSVRFMITAVVLLVAVILDAVSRRSRRAHARG</sequence>
<dbReference type="PANTHER" id="PTHR32196:SF32">
    <property type="entry name" value="XYLOSE TRANSPORT SYSTEM PERMEASE PROTEIN XYLH"/>
    <property type="match status" value="1"/>
</dbReference>
<proteinExistence type="predicted"/>
<keyword evidence="2" id="KW-0813">Transport</keyword>
<comment type="caution">
    <text evidence="12">The sequence shown here is derived from an EMBL/GenBank/DDBJ whole genome shotgun (WGS) entry which is preliminary data.</text>
</comment>
<evidence type="ECO:0000256" key="4">
    <source>
        <dbReference type="ARBA" id="ARBA00022519"/>
    </source>
</evidence>
<feature type="transmembrane region" description="Helical" evidence="11">
    <location>
        <begin position="234"/>
        <end position="252"/>
    </location>
</feature>
<dbReference type="PANTHER" id="PTHR32196">
    <property type="entry name" value="ABC TRANSPORTER PERMEASE PROTEIN YPHD-RELATED-RELATED"/>
    <property type="match status" value="1"/>
</dbReference>
<dbReference type="PATRIC" id="fig|665004.4.peg.1533"/>
<feature type="transmembrane region" description="Helical" evidence="11">
    <location>
        <begin position="337"/>
        <end position="356"/>
    </location>
</feature>
<feature type="transmembrane region" description="Helical" evidence="11">
    <location>
        <begin position="363"/>
        <end position="382"/>
    </location>
</feature>
<dbReference type="RefSeq" id="WP_068754878.1">
    <property type="nucleotide sequence ID" value="NZ_KQ950181.1"/>
</dbReference>
<evidence type="ECO:0000256" key="7">
    <source>
        <dbReference type="ARBA" id="ARBA00022989"/>
    </source>
</evidence>
<protein>
    <recommendedName>
        <fullName evidence="10">Xylose transport system permease protein XylH</fullName>
    </recommendedName>
</protein>
<evidence type="ECO:0000256" key="1">
    <source>
        <dbReference type="ARBA" id="ARBA00004651"/>
    </source>
</evidence>
<evidence type="ECO:0000313" key="13">
    <source>
        <dbReference type="Proteomes" id="UP000074382"/>
    </source>
</evidence>
<feature type="transmembrane region" description="Helical" evidence="11">
    <location>
        <begin position="75"/>
        <end position="95"/>
    </location>
</feature>
<evidence type="ECO:0000256" key="6">
    <source>
        <dbReference type="ARBA" id="ARBA00022692"/>
    </source>
</evidence>
<dbReference type="InterPro" id="IPR001851">
    <property type="entry name" value="ABC_transp_permease"/>
</dbReference>
<keyword evidence="7 11" id="KW-1133">Transmembrane helix</keyword>
<evidence type="ECO:0000256" key="11">
    <source>
        <dbReference type="SAM" id="Phobius"/>
    </source>
</evidence>
<keyword evidence="4" id="KW-0997">Cell inner membrane</keyword>
<dbReference type="AlphaFoldDB" id="A0A147KK89"/>
<dbReference type="EMBL" id="LGEM01000021">
    <property type="protein sequence ID" value="KUP97681.1"/>
    <property type="molecule type" value="Genomic_DNA"/>
</dbReference>
<evidence type="ECO:0000256" key="5">
    <source>
        <dbReference type="ARBA" id="ARBA00022597"/>
    </source>
</evidence>
<feature type="transmembrane region" description="Helical" evidence="11">
    <location>
        <begin position="305"/>
        <end position="325"/>
    </location>
</feature>
<keyword evidence="13" id="KW-1185">Reference proteome</keyword>
<dbReference type="CDD" id="cd06579">
    <property type="entry name" value="TM_PBP1_transp_AraH_like"/>
    <property type="match status" value="1"/>
</dbReference>
<feature type="transmembrane region" description="Helical" evidence="11">
    <location>
        <begin position="153"/>
        <end position="173"/>
    </location>
</feature>
<feature type="transmembrane region" description="Helical" evidence="11">
    <location>
        <begin position="388"/>
        <end position="406"/>
    </location>
</feature>
<feature type="transmembrane region" description="Helical" evidence="11">
    <location>
        <begin position="126"/>
        <end position="146"/>
    </location>
</feature>
<feature type="transmembrane region" description="Helical" evidence="11">
    <location>
        <begin position="193"/>
        <end position="213"/>
    </location>
</feature>
<evidence type="ECO:0000256" key="9">
    <source>
        <dbReference type="ARBA" id="ARBA00035611"/>
    </source>
</evidence>
<evidence type="ECO:0000256" key="3">
    <source>
        <dbReference type="ARBA" id="ARBA00022475"/>
    </source>
</evidence>
<comment type="subcellular location">
    <subcellularLocation>
        <location evidence="1">Cell membrane</location>
        <topology evidence="1">Multi-pass membrane protein</topology>
    </subcellularLocation>
</comment>
<organism evidence="12 13">
    <name type="scientific">Thermobifida cellulosilytica TB100</name>
    <dbReference type="NCBI Taxonomy" id="665004"/>
    <lineage>
        <taxon>Bacteria</taxon>
        <taxon>Bacillati</taxon>
        <taxon>Actinomycetota</taxon>
        <taxon>Actinomycetes</taxon>
        <taxon>Streptosporangiales</taxon>
        <taxon>Nocardiopsidaceae</taxon>
        <taxon>Thermobifida</taxon>
    </lineage>
</organism>
<reference evidence="13" key="1">
    <citation type="journal article" date="2017" name="Acta Aliment.">
        <title>Plant polysaccharide degrading enzyme system of Thermpbifida cellulosilytica TB100 revealed by de novo genome project data.</title>
        <authorList>
            <person name="Toth A."/>
            <person name="Baka E."/>
            <person name="Luzics S."/>
            <person name="Bata-Vidacs I."/>
            <person name="Nagy I."/>
            <person name="Balint B."/>
            <person name="Herceg R."/>
            <person name="Olasz F."/>
            <person name="Wilk T."/>
            <person name="Nagy T."/>
            <person name="Kriszt B."/>
            <person name="Nagy I."/>
            <person name="Kukolya J."/>
        </authorList>
    </citation>
    <scope>NUCLEOTIDE SEQUENCE [LARGE SCALE GENOMIC DNA]</scope>
    <source>
        <strain evidence="13">TB100</strain>
    </source>
</reference>
<dbReference type="OrthoDB" id="3468954at2"/>
<name>A0A147KK89_THECS</name>
<evidence type="ECO:0000256" key="2">
    <source>
        <dbReference type="ARBA" id="ARBA00022448"/>
    </source>
</evidence>
<feature type="transmembrane region" description="Helical" evidence="11">
    <location>
        <begin position="258"/>
        <end position="276"/>
    </location>
</feature>
<comment type="function">
    <text evidence="9">Part of the binding-protein-dependent transport system for D-xylose. Probably responsible for the translocation of the substrate across the membrane.</text>
</comment>
<keyword evidence="5" id="KW-0762">Sugar transport</keyword>
<dbReference type="GO" id="GO:0005886">
    <property type="term" value="C:plasma membrane"/>
    <property type="evidence" value="ECO:0007669"/>
    <property type="project" value="UniProtKB-SubCell"/>
</dbReference>
<keyword evidence="8 11" id="KW-0472">Membrane</keyword>
<keyword evidence="3" id="KW-1003">Cell membrane</keyword>
<dbReference type="STRING" id="665004.AC529_05440"/>
<feature type="transmembrane region" description="Helical" evidence="11">
    <location>
        <begin position="102"/>
        <end position="120"/>
    </location>
</feature>
<evidence type="ECO:0000313" key="12">
    <source>
        <dbReference type="EMBL" id="KUP97681.1"/>
    </source>
</evidence>